<keyword evidence="6" id="KW-1133">Transmembrane helix</keyword>
<keyword evidence="3 12" id="KW-0813">Transport</keyword>
<sequence>MAISTPMVSQVPSHGKDLCFVYSLITVLNRSLPYPTITEVRYESLDKQPFPAMTICSTEDFNRSEACVYSDFVCPDLSPDDLQTVAKIEFLRRQAIILAEDIHLEEFGFLFKNMIKFCKLGVQVKCSFQKYYHPVHGLCYIFNSHWEERNYVGNISHGEKESETIIGKIDKWIHKYICTD</sequence>
<evidence type="ECO:0000256" key="11">
    <source>
        <dbReference type="ARBA" id="ARBA00023303"/>
    </source>
</evidence>
<evidence type="ECO:0000256" key="4">
    <source>
        <dbReference type="ARBA" id="ARBA00022461"/>
    </source>
</evidence>
<dbReference type="InterPro" id="IPR001873">
    <property type="entry name" value="ENaC"/>
</dbReference>
<keyword evidence="7" id="KW-0915">Sodium</keyword>
<evidence type="ECO:0000256" key="1">
    <source>
        <dbReference type="ARBA" id="ARBA00004141"/>
    </source>
</evidence>
<evidence type="ECO:0000256" key="7">
    <source>
        <dbReference type="ARBA" id="ARBA00023053"/>
    </source>
</evidence>
<evidence type="ECO:0000256" key="6">
    <source>
        <dbReference type="ARBA" id="ARBA00022989"/>
    </source>
</evidence>
<keyword evidence="10 12" id="KW-0739">Sodium transport</keyword>
<comment type="subcellular location">
    <subcellularLocation>
        <location evidence="1">Membrane</location>
        <topology evidence="1">Multi-pass membrane protein</topology>
    </subcellularLocation>
</comment>
<gene>
    <name evidence="14" type="primary">LOC111088387</name>
</gene>
<proteinExistence type="inferred from homology"/>
<evidence type="ECO:0000256" key="10">
    <source>
        <dbReference type="ARBA" id="ARBA00023201"/>
    </source>
</evidence>
<evidence type="ECO:0000313" key="13">
    <source>
        <dbReference type="Proteomes" id="UP000694941"/>
    </source>
</evidence>
<dbReference type="Proteomes" id="UP000694941">
    <property type="component" value="Unplaced"/>
</dbReference>
<dbReference type="Pfam" id="PF00858">
    <property type="entry name" value="ASC"/>
    <property type="match status" value="1"/>
</dbReference>
<dbReference type="RefSeq" id="XP_022254056.1">
    <property type="nucleotide sequence ID" value="XM_022398348.1"/>
</dbReference>
<evidence type="ECO:0000313" key="14">
    <source>
        <dbReference type="RefSeq" id="XP_022254056.1"/>
    </source>
</evidence>
<evidence type="ECO:0000256" key="12">
    <source>
        <dbReference type="RuleBase" id="RU000679"/>
    </source>
</evidence>
<evidence type="ECO:0000256" key="8">
    <source>
        <dbReference type="ARBA" id="ARBA00023065"/>
    </source>
</evidence>
<keyword evidence="13" id="KW-1185">Reference proteome</keyword>
<evidence type="ECO:0000256" key="9">
    <source>
        <dbReference type="ARBA" id="ARBA00023136"/>
    </source>
</evidence>
<keyword evidence="8 12" id="KW-0406">Ion transport</keyword>
<reference evidence="14" key="1">
    <citation type="submission" date="2025-08" db="UniProtKB">
        <authorList>
            <consortium name="RefSeq"/>
        </authorList>
    </citation>
    <scope>IDENTIFICATION</scope>
    <source>
        <tissue evidence="14">Muscle</tissue>
    </source>
</reference>
<keyword evidence="5 12" id="KW-0812">Transmembrane</keyword>
<dbReference type="PANTHER" id="PTHR11690:SF248">
    <property type="entry name" value="PICKPOCKET 17, ISOFORM A"/>
    <property type="match status" value="1"/>
</dbReference>
<protein>
    <submittedName>
        <fullName evidence="14">Uncharacterized protein LOC111088387</fullName>
    </submittedName>
</protein>
<organism evidence="13 14">
    <name type="scientific">Limulus polyphemus</name>
    <name type="common">Atlantic horseshoe crab</name>
    <dbReference type="NCBI Taxonomy" id="6850"/>
    <lineage>
        <taxon>Eukaryota</taxon>
        <taxon>Metazoa</taxon>
        <taxon>Ecdysozoa</taxon>
        <taxon>Arthropoda</taxon>
        <taxon>Chelicerata</taxon>
        <taxon>Merostomata</taxon>
        <taxon>Xiphosura</taxon>
        <taxon>Limulidae</taxon>
        <taxon>Limulus</taxon>
    </lineage>
</organism>
<keyword evidence="11 12" id="KW-0407">Ion channel</keyword>
<evidence type="ECO:0000256" key="2">
    <source>
        <dbReference type="ARBA" id="ARBA00007193"/>
    </source>
</evidence>
<accession>A0ABM1TDV0</accession>
<comment type="similarity">
    <text evidence="2 12">Belongs to the amiloride-sensitive sodium channel (TC 1.A.6) family.</text>
</comment>
<evidence type="ECO:0000256" key="5">
    <source>
        <dbReference type="ARBA" id="ARBA00022692"/>
    </source>
</evidence>
<evidence type="ECO:0000256" key="3">
    <source>
        <dbReference type="ARBA" id="ARBA00022448"/>
    </source>
</evidence>
<keyword evidence="9" id="KW-0472">Membrane</keyword>
<dbReference type="GeneID" id="111088387"/>
<keyword evidence="4 12" id="KW-0894">Sodium channel</keyword>
<dbReference type="PANTHER" id="PTHR11690">
    <property type="entry name" value="AMILORIDE-SENSITIVE SODIUM CHANNEL-RELATED"/>
    <property type="match status" value="1"/>
</dbReference>
<name>A0ABM1TDV0_LIMPO</name>